<feature type="domain" description="Amidase" evidence="2">
    <location>
        <begin position="103"/>
        <end position="436"/>
    </location>
</feature>
<feature type="signal peptide" evidence="1">
    <location>
        <begin position="1"/>
        <end position="21"/>
    </location>
</feature>
<accession>A0A1H6U4N6</accession>
<dbReference type="InterPro" id="IPR023631">
    <property type="entry name" value="Amidase_dom"/>
</dbReference>
<evidence type="ECO:0000256" key="1">
    <source>
        <dbReference type="SAM" id="SignalP"/>
    </source>
</evidence>
<dbReference type="Proteomes" id="UP000199223">
    <property type="component" value="Unassembled WGS sequence"/>
</dbReference>
<dbReference type="RefSeq" id="WP_092263323.1">
    <property type="nucleotide sequence ID" value="NZ_FNZA01000002.1"/>
</dbReference>
<reference evidence="4" key="1">
    <citation type="submission" date="2016-10" db="EMBL/GenBank/DDBJ databases">
        <authorList>
            <person name="Varghese N."/>
            <person name="Submissions S."/>
        </authorList>
    </citation>
    <scope>NUCLEOTIDE SEQUENCE [LARGE SCALE GENOMIC DNA]</scope>
    <source>
        <strain evidence="4">CGMCC 1.10218</strain>
    </source>
</reference>
<sequence length="543" mass="57660">MKTQSLTALLAALLLASPVLAGGGGKPPPTLELLPDAYRADQARRQASRDFETLRRPLDFTPFARALQDIAGRTAELDALILRADAAELGRLQAAGQLDAQTLTAYYVARIQRYDVGKLNSVLELNPQALSEARRLDAERAAGQVRSPLHGLTVLLKDNVAAAGMHNTAGAAALRDVKPDQDAFLTRRLREAGVVILGKANLSEWANFMSADSVNGYSVLGGHTRNPYGPFEVGGSSSGSAVAAAAHFATFTVGTETSGSLIYPAGQTATVSLKPTLGLVSRDRIIPISEAQDTAGPMTRTVGDLNALFSVMVGQDPQDAVTTLAAKYVAPGRLNADFLRGKRVGLALPDTLPSGVKAEVEAALSKAGAQIVPFRWRLADFDILPVLFYGMKHDVAAYFKTTGAPYDSLDDVVAFNKADPKTRAPYGQEFLEQSLKPGDLNLKLLSPAEYEALVAKNRRITRGSIDRQLKQNGVEFVVTLSNSLAGEYAAAGYPALTVPAGRLPSGEPYGVTFVGTALSDARLIQAAYAYEQASPARQDPALK</sequence>
<gene>
    <name evidence="3" type="ORF">SAMN04488058_102103</name>
</gene>
<dbReference type="OrthoDB" id="9811471at2"/>
<keyword evidence="1" id="KW-0732">Signal</keyword>
<organism evidence="3 4">
    <name type="scientific">Deinococcus reticulitermitis</name>
    <dbReference type="NCBI Taxonomy" id="856736"/>
    <lineage>
        <taxon>Bacteria</taxon>
        <taxon>Thermotogati</taxon>
        <taxon>Deinococcota</taxon>
        <taxon>Deinococci</taxon>
        <taxon>Deinococcales</taxon>
        <taxon>Deinococcaceae</taxon>
        <taxon>Deinococcus</taxon>
    </lineage>
</organism>
<dbReference type="InterPro" id="IPR036928">
    <property type="entry name" value="AS_sf"/>
</dbReference>
<proteinExistence type="predicted"/>
<evidence type="ECO:0000313" key="3">
    <source>
        <dbReference type="EMBL" id="SEI87328.1"/>
    </source>
</evidence>
<dbReference type="SUPFAM" id="SSF75304">
    <property type="entry name" value="Amidase signature (AS) enzymes"/>
    <property type="match status" value="1"/>
</dbReference>
<dbReference type="PANTHER" id="PTHR42678">
    <property type="entry name" value="AMIDASE"/>
    <property type="match status" value="1"/>
</dbReference>
<feature type="chain" id="PRO_5011564922" evidence="1">
    <location>
        <begin position="22"/>
        <end position="543"/>
    </location>
</feature>
<dbReference type="PANTHER" id="PTHR42678:SF34">
    <property type="entry name" value="OS04G0183300 PROTEIN"/>
    <property type="match status" value="1"/>
</dbReference>
<keyword evidence="4" id="KW-1185">Reference proteome</keyword>
<protein>
    <submittedName>
        <fullName evidence="3">Amidase</fullName>
    </submittedName>
</protein>
<dbReference type="AlphaFoldDB" id="A0A1H6U4N6"/>
<name>A0A1H6U4N6_9DEIO</name>
<evidence type="ECO:0000313" key="4">
    <source>
        <dbReference type="Proteomes" id="UP000199223"/>
    </source>
</evidence>
<dbReference type="Gene3D" id="3.90.1300.10">
    <property type="entry name" value="Amidase signature (AS) domain"/>
    <property type="match status" value="1"/>
</dbReference>
<dbReference type="EMBL" id="FNZA01000002">
    <property type="protein sequence ID" value="SEI87328.1"/>
    <property type="molecule type" value="Genomic_DNA"/>
</dbReference>
<evidence type="ECO:0000259" key="2">
    <source>
        <dbReference type="Pfam" id="PF01425"/>
    </source>
</evidence>
<dbReference type="Pfam" id="PF01425">
    <property type="entry name" value="Amidase"/>
    <property type="match status" value="1"/>
</dbReference>
<dbReference type="STRING" id="856736.SAMN04488058_102103"/>